<proteinExistence type="inferred from homology"/>
<dbReference type="SUPFAM" id="SSF53850">
    <property type="entry name" value="Periplasmic binding protein-like II"/>
    <property type="match status" value="1"/>
</dbReference>
<name>A0A3B1D4A9_9ZZZZ</name>
<dbReference type="GO" id="GO:0000976">
    <property type="term" value="F:transcription cis-regulatory region binding"/>
    <property type="evidence" value="ECO:0007669"/>
    <property type="project" value="TreeGrafter"/>
</dbReference>
<protein>
    <submittedName>
        <fullName evidence="6">Transcriptional activator MetR</fullName>
    </submittedName>
</protein>
<evidence type="ECO:0000256" key="1">
    <source>
        <dbReference type="ARBA" id="ARBA00009437"/>
    </source>
</evidence>
<dbReference type="PRINTS" id="PR00039">
    <property type="entry name" value="HTHLYSR"/>
</dbReference>
<evidence type="ECO:0000256" key="3">
    <source>
        <dbReference type="ARBA" id="ARBA00023125"/>
    </source>
</evidence>
<dbReference type="EMBL" id="UOGJ01000115">
    <property type="protein sequence ID" value="VAX36999.1"/>
    <property type="molecule type" value="Genomic_DNA"/>
</dbReference>
<dbReference type="AlphaFoldDB" id="A0A3B1D4A9"/>
<evidence type="ECO:0000259" key="5">
    <source>
        <dbReference type="PROSITE" id="PS50931"/>
    </source>
</evidence>
<organism evidence="6">
    <name type="scientific">hydrothermal vent metagenome</name>
    <dbReference type="NCBI Taxonomy" id="652676"/>
    <lineage>
        <taxon>unclassified sequences</taxon>
        <taxon>metagenomes</taxon>
        <taxon>ecological metagenomes</taxon>
    </lineage>
</organism>
<dbReference type="InterPro" id="IPR036390">
    <property type="entry name" value="WH_DNA-bd_sf"/>
</dbReference>
<dbReference type="Gene3D" id="3.40.190.10">
    <property type="entry name" value="Periplasmic binding protein-like II"/>
    <property type="match status" value="1"/>
</dbReference>
<feature type="domain" description="HTH lysR-type" evidence="5">
    <location>
        <begin position="1"/>
        <end position="58"/>
    </location>
</feature>
<keyword evidence="4" id="KW-0804">Transcription</keyword>
<comment type="similarity">
    <text evidence="1">Belongs to the LysR transcriptional regulatory family.</text>
</comment>
<dbReference type="PANTHER" id="PTHR30126:SF25">
    <property type="entry name" value="HTH-TYPE TRANSCRIPTIONAL REGULATOR METR"/>
    <property type="match status" value="1"/>
</dbReference>
<sequence length="296" mass="34217">MEIKYFRLIKTIAEEGNIANSSEKLFLTQSALSHQLRELEERLGFKVFHRTRNKWKLSEEGLELYKLANTVLKTIEQGFHKIQDIQSGSKGKIKMSTECYSFYQGLPSFIQKMALLYPEIEVDLILEATHQPISKILSNEIDIAIVTSKPTNNLLSSIELFEDEIYVVMHKENAFNSSNFLSADDFAEVHLIIHSFPIETVSVYQKFLMPNKINPIKISAIPLTEVSLEMINANMGIMCMPKWALKSFKMSDDLIFKKIGKYGLKRTHYLVVREVDKNKKYISDFISNFKEDFPVR</sequence>
<dbReference type="PANTHER" id="PTHR30126">
    <property type="entry name" value="HTH-TYPE TRANSCRIPTIONAL REGULATOR"/>
    <property type="match status" value="1"/>
</dbReference>
<evidence type="ECO:0000256" key="4">
    <source>
        <dbReference type="ARBA" id="ARBA00023163"/>
    </source>
</evidence>
<keyword evidence="3" id="KW-0238">DNA-binding</keyword>
<dbReference type="Pfam" id="PF03466">
    <property type="entry name" value="LysR_substrate"/>
    <property type="match status" value="1"/>
</dbReference>
<keyword evidence="2" id="KW-0805">Transcription regulation</keyword>
<dbReference type="InterPro" id="IPR036388">
    <property type="entry name" value="WH-like_DNA-bd_sf"/>
</dbReference>
<evidence type="ECO:0000313" key="6">
    <source>
        <dbReference type="EMBL" id="VAX36999.1"/>
    </source>
</evidence>
<dbReference type="SUPFAM" id="SSF46785">
    <property type="entry name" value="Winged helix' DNA-binding domain"/>
    <property type="match status" value="1"/>
</dbReference>
<gene>
    <name evidence="6" type="ORF">MNBD_UNCLBAC01-1447</name>
</gene>
<dbReference type="GO" id="GO:0003700">
    <property type="term" value="F:DNA-binding transcription factor activity"/>
    <property type="evidence" value="ECO:0007669"/>
    <property type="project" value="InterPro"/>
</dbReference>
<dbReference type="PROSITE" id="PS50931">
    <property type="entry name" value="HTH_LYSR"/>
    <property type="match status" value="1"/>
</dbReference>
<dbReference type="InterPro" id="IPR000847">
    <property type="entry name" value="LysR_HTH_N"/>
</dbReference>
<accession>A0A3B1D4A9</accession>
<dbReference type="Pfam" id="PF00126">
    <property type="entry name" value="HTH_1"/>
    <property type="match status" value="1"/>
</dbReference>
<dbReference type="InterPro" id="IPR005119">
    <property type="entry name" value="LysR_subst-bd"/>
</dbReference>
<reference evidence="6" key="1">
    <citation type="submission" date="2018-06" db="EMBL/GenBank/DDBJ databases">
        <authorList>
            <person name="Zhirakovskaya E."/>
        </authorList>
    </citation>
    <scope>NUCLEOTIDE SEQUENCE</scope>
</reference>
<dbReference type="Gene3D" id="1.10.10.10">
    <property type="entry name" value="Winged helix-like DNA-binding domain superfamily/Winged helix DNA-binding domain"/>
    <property type="match status" value="1"/>
</dbReference>
<evidence type="ECO:0000256" key="2">
    <source>
        <dbReference type="ARBA" id="ARBA00023015"/>
    </source>
</evidence>